<dbReference type="PATRIC" id="fig|1423722.3.peg.706"/>
<comment type="caution">
    <text evidence="2">The sequence shown here is derived from an EMBL/GenBank/DDBJ whole genome shotgun (WGS) entry which is preliminary data.</text>
</comment>
<dbReference type="EMBL" id="AZCV01000002">
    <property type="protein sequence ID" value="KRK37924.1"/>
    <property type="molecule type" value="Genomic_DNA"/>
</dbReference>
<dbReference type="SUPFAM" id="SSF46785">
    <property type="entry name" value="Winged helix' DNA-binding domain"/>
    <property type="match status" value="1"/>
</dbReference>
<organism evidence="2 3">
    <name type="scientific">Amylolactobacillus amylotrophicus DSM 20534</name>
    <dbReference type="NCBI Taxonomy" id="1423722"/>
    <lineage>
        <taxon>Bacteria</taxon>
        <taxon>Bacillati</taxon>
        <taxon>Bacillota</taxon>
        <taxon>Bacilli</taxon>
        <taxon>Lactobacillales</taxon>
        <taxon>Lactobacillaceae</taxon>
        <taxon>Amylolactobacillus</taxon>
    </lineage>
</organism>
<protein>
    <recommendedName>
        <fullName evidence="1">Transcription regulator PadR N-terminal domain-containing protein</fullName>
    </recommendedName>
</protein>
<dbReference type="InterPro" id="IPR052509">
    <property type="entry name" value="Metal_resp_DNA-bind_regulator"/>
</dbReference>
<accession>A0A0R1H2G1</accession>
<dbReference type="PANTHER" id="PTHR33169">
    <property type="entry name" value="PADR-FAMILY TRANSCRIPTIONAL REGULATOR"/>
    <property type="match status" value="1"/>
</dbReference>
<dbReference type="InterPro" id="IPR005149">
    <property type="entry name" value="Tscrpt_reg_PadR_N"/>
</dbReference>
<name>A0A0R1H2G1_9LACO</name>
<feature type="domain" description="Transcription regulator PadR N-terminal" evidence="1">
    <location>
        <begin position="16"/>
        <end position="88"/>
    </location>
</feature>
<sequence>MEGMTEILKGILEGVLLQTIKNKKATYGYEITSYLVSLGFDNLVEGTVYTVLLRLEKKGLVTIEKKKSDQGPMRKFYSLNEAGKAYLDDFWVKWDFIGTKLTQLRETH</sequence>
<dbReference type="InterPro" id="IPR036388">
    <property type="entry name" value="WH-like_DNA-bd_sf"/>
</dbReference>
<evidence type="ECO:0000313" key="2">
    <source>
        <dbReference type="EMBL" id="KRK37924.1"/>
    </source>
</evidence>
<dbReference type="Pfam" id="PF03551">
    <property type="entry name" value="PadR"/>
    <property type="match status" value="1"/>
</dbReference>
<dbReference type="AlphaFoldDB" id="A0A0R1H2G1"/>
<reference evidence="2 3" key="1">
    <citation type="journal article" date="2015" name="Genome Announc.">
        <title>Expanding the biotechnology potential of lactobacilli through comparative genomics of 213 strains and associated genera.</title>
        <authorList>
            <person name="Sun Z."/>
            <person name="Harris H.M."/>
            <person name="McCann A."/>
            <person name="Guo C."/>
            <person name="Argimon S."/>
            <person name="Zhang W."/>
            <person name="Yang X."/>
            <person name="Jeffery I.B."/>
            <person name="Cooney J.C."/>
            <person name="Kagawa T.F."/>
            <person name="Liu W."/>
            <person name="Song Y."/>
            <person name="Salvetti E."/>
            <person name="Wrobel A."/>
            <person name="Rasinkangas P."/>
            <person name="Parkhill J."/>
            <person name="Rea M.C."/>
            <person name="O'Sullivan O."/>
            <person name="Ritari J."/>
            <person name="Douillard F.P."/>
            <person name="Paul Ross R."/>
            <person name="Yang R."/>
            <person name="Briner A.E."/>
            <person name="Felis G.E."/>
            <person name="de Vos W.M."/>
            <person name="Barrangou R."/>
            <person name="Klaenhammer T.R."/>
            <person name="Caufield P.W."/>
            <person name="Cui Y."/>
            <person name="Zhang H."/>
            <person name="O'Toole P.W."/>
        </authorList>
    </citation>
    <scope>NUCLEOTIDE SEQUENCE [LARGE SCALE GENOMIC DNA]</scope>
    <source>
        <strain evidence="2 3">DSM 20534</strain>
    </source>
</reference>
<dbReference type="Gene3D" id="1.10.10.10">
    <property type="entry name" value="Winged helix-like DNA-binding domain superfamily/Winged helix DNA-binding domain"/>
    <property type="match status" value="1"/>
</dbReference>
<evidence type="ECO:0000259" key="1">
    <source>
        <dbReference type="Pfam" id="PF03551"/>
    </source>
</evidence>
<gene>
    <name evidence="2" type="ORF">FC62_GL000690</name>
</gene>
<dbReference type="RefSeq" id="WP_054745419.1">
    <property type="nucleotide sequence ID" value="NZ_AZCV01000002.1"/>
</dbReference>
<evidence type="ECO:0000313" key="3">
    <source>
        <dbReference type="Proteomes" id="UP000050909"/>
    </source>
</evidence>
<keyword evidence="3" id="KW-1185">Reference proteome</keyword>
<dbReference type="Proteomes" id="UP000050909">
    <property type="component" value="Unassembled WGS sequence"/>
</dbReference>
<dbReference type="InterPro" id="IPR036390">
    <property type="entry name" value="WH_DNA-bd_sf"/>
</dbReference>
<proteinExistence type="predicted"/>
<dbReference type="PANTHER" id="PTHR33169:SF14">
    <property type="entry name" value="TRANSCRIPTIONAL REGULATOR RV3488"/>
    <property type="match status" value="1"/>
</dbReference>